<evidence type="ECO:0000313" key="2">
    <source>
        <dbReference type="EMBL" id="KAK8945320.1"/>
    </source>
</evidence>
<sequence length="89" mass="10224">MALENISPLFQTISAEVDEKYKLMNENPLSFLDELIPSLRKLRRLANLFDMPLKSITTIWESGELVKCGFTSSKVTHFMVGFYAHEKGR</sequence>
<evidence type="ECO:0000259" key="1">
    <source>
        <dbReference type="Pfam" id="PF22766"/>
    </source>
</evidence>
<feature type="domain" description="ZW10 C-terminal helical" evidence="1">
    <location>
        <begin position="30"/>
        <end position="83"/>
    </location>
</feature>
<dbReference type="Proteomes" id="UP001412067">
    <property type="component" value="Unassembled WGS sequence"/>
</dbReference>
<proteinExistence type="predicted"/>
<protein>
    <recommendedName>
        <fullName evidence="1">ZW10 C-terminal helical domain-containing protein</fullName>
    </recommendedName>
</protein>
<accession>A0ABR2LM51</accession>
<keyword evidence="3" id="KW-1185">Reference proteome</keyword>
<dbReference type="Gene3D" id="1.10.357.150">
    <property type="match status" value="1"/>
</dbReference>
<evidence type="ECO:0000313" key="3">
    <source>
        <dbReference type="Proteomes" id="UP001412067"/>
    </source>
</evidence>
<dbReference type="InterPro" id="IPR046362">
    <property type="entry name" value="Zw10/DSL1_C_sf"/>
</dbReference>
<reference evidence="2 3" key="1">
    <citation type="journal article" date="2022" name="Nat. Plants">
        <title>Genomes of leafy and leafless Platanthera orchids illuminate the evolution of mycoheterotrophy.</title>
        <authorList>
            <person name="Li M.H."/>
            <person name="Liu K.W."/>
            <person name="Li Z."/>
            <person name="Lu H.C."/>
            <person name="Ye Q.L."/>
            <person name="Zhang D."/>
            <person name="Wang J.Y."/>
            <person name="Li Y.F."/>
            <person name="Zhong Z.M."/>
            <person name="Liu X."/>
            <person name="Yu X."/>
            <person name="Liu D.K."/>
            <person name="Tu X.D."/>
            <person name="Liu B."/>
            <person name="Hao Y."/>
            <person name="Liao X.Y."/>
            <person name="Jiang Y.T."/>
            <person name="Sun W.H."/>
            <person name="Chen J."/>
            <person name="Chen Y.Q."/>
            <person name="Ai Y."/>
            <person name="Zhai J.W."/>
            <person name="Wu S.S."/>
            <person name="Zhou Z."/>
            <person name="Hsiao Y.Y."/>
            <person name="Wu W.L."/>
            <person name="Chen Y.Y."/>
            <person name="Lin Y.F."/>
            <person name="Hsu J.L."/>
            <person name="Li C.Y."/>
            <person name="Wang Z.W."/>
            <person name="Zhao X."/>
            <person name="Zhong W.Y."/>
            <person name="Ma X.K."/>
            <person name="Ma L."/>
            <person name="Huang J."/>
            <person name="Chen G.Z."/>
            <person name="Huang M.Z."/>
            <person name="Huang L."/>
            <person name="Peng D.H."/>
            <person name="Luo Y.B."/>
            <person name="Zou S.Q."/>
            <person name="Chen S.P."/>
            <person name="Lan S."/>
            <person name="Tsai W.C."/>
            <person name="Van de Peer Y."/>
            <person name="Liu Z.J."/>
        </authorList>
    </citation>
    <scope>NUCLEOTIDE SEQUENCE [LARGE SCALE GENOMIC DNA]</scope>
    <source>
        <strain evidence="2">Lor288</strain>
    </source>
</reference>
<gene>
    <name evidence="2" type="ORF">KSP40_PGU010444</name>
</gene>
<organism evidence="2 3">
    <name type="scientific">Platanthera guangdongensis</name>
    <dbReference type="NCBI Taxonomy" id="2320717"/>
    <lineage>
        <taxon>Eukaryota</taxon>
        <taxon>Viridiplantae</taxon>
        <taxon>Streptophyta</taxon>
        <taxon>Embryophyta</taxon>
        <taxon>Tracheophyta</taxon>
        <taxon>Spermatophyta</taxon>
        <taxon>Magnoliopsida</taxon>
        <taxon>Liliopsida</taxon>
        <taxon>Asparagales</taxon>
        <taxon>Orchidaceae</taxon>
        <taxon>Orchidoideae</taxon>
        <taxon>Orchideae</taxon>
        <taxon>Orchidinae</taxon>
        <taxon>Platanthera</taxon>
    </lineage>
</organism>
<dbReference type="Pfam" id="PF22766">
    <property type="entry name" value="ZW10_C2"/>
    <property type="match status" value="1"/>
</dbReference>
<dbReference type="InterPro" id="IPR055148">
    <property type="entry name" value="ZW10_C_2"/>
</dbReference>
<comment type="caution">
    <text evidence="2">The sequence shown here is derived from an EMBL/GenBank/DDBJ whole genome shotgun (WGS) entry which is preliminary data.</text>
</comment>
<dbReference type="EMBL" id="JBBWWR010000017">
    <property type="protein sequence ID" value="KAK8945320.1"/>
    <property type="molecule type" value="Genomic_DNA"/>
</dbReference>
<name>A0ABR2LM51_9ASPA</name>